<sequence>MVFTNEQKTFMIETYFRNGHQVNGEWVYEIQPCFREFREQFPEFAVDELNFTKTLKYVVTLFRETGSIQRKSGSGRPKKRTLDTIENIDLSYGTCHKIVKKI</sequence>
<evidence type="ECO:0008006" key="3">
    <source>
        <dbReference type="Google" id="ProtNLM"/>
    </source>
</evidence>
<accession>A0ABD1ETH6</accession>
<proteinExistence type="predicted"/>
<reference evidence="1 2" key="1">
    <citation type="submission" date="2024-05" db="EMBL/GenBank/DDBJ databases">
        <title>Genetic variation in Jamaican populations of the coffee berry borer (Hypothenemus hampei).</title>
        <authorList>
            <person name="Errbii M."/>
            <person name="Myrie A."/>
        </authorList>
    </citation>
    <scope>NUCLEOTIDE SEQUENCE [LARGE SCALE GENOMIC DNA]</scope>
    <source>
        <strain evidence="1">JA-Hopewell-2020-01-JO</strain>
        <tissue evidence="1">Whole body</tissue>
    </source>
</reference>
<comment type="caution">
    <text evidence="1">The sequence shown here is derived from an EMBL/GenBank/DDBJ whole genome shotgun (WGS) entry which is preliminary data.</text>
</comment>
<dbReference type="Proteomes" id="UP001566132">
    <property type="component" value="Unassembled WGS sequence"/>
</dbReference>
<evidence type="ECO:0000313" key="2">
    <source>
        <dbReference type="Proteomes" id="UP001566132"/>
    </source>
</evidence>
<keyword evidence="2" id="KW-1185">Reference proteome</keyword>
<name>A0ABD1ETH6_HYPHA</name>
<organism evidence="1 2">
    <name type="scientific">Hypothenemus hampei</name>
    <name type="common">Coffee berry borer</name>
    <dbReference type="NCBI Taxonomy" id="57062"/>
    <lineage>
        <taxon>Eukaryota</taxon>
        <taxon>Metazoa</taxon>
        <taxon>Ecdysozoa</taxon>
        <taxon>Arthropoda</taxon>
        <taxon>Hexapoda</taxon>
        <taxon>Insecta</taxon>
        <taxon>Pterygota</taxon>
        <taxon>Neoptera</taxon>
        <taxon>Endopterygota</taxon>
        <taxon>Coleoptera</taxon>
        <taxon>Polyphaga</taxon>
        <taxon>Cucujiformia</taxon>
        <taxon>Curculionidae</taxon>
        <taxon>Scolytinae</taxon>
        <taxon>Hypothenemus</taxon>
    </lineage>
</organism>
<gene>
    <name evidence="1" type="ORF">ABEB36_009218</name>
</gene>
<protein>
    <recommendedName>
        <fullName evidence="3">DUF4817 domain-containing protein</fullName>
    </recommendedName>
</protein>
<dbReference type="EMBL" id="JBDJPC010000006">
    <property type="protein sequence ID" value="KAL1498412.1"/>
    <property type="molecule type" value="Genomic_DNA"/>
</dbReference>
<evidence type="ECO:0000313" key="1">
    <source>
        <dbReference type="EMBL" id="KAL1498412.1"/>
    </source>
</evidence>
<dbReference type="AlphaFoldDB" id="A0ABD1ETH6"/>